<dbReference type="RefSeq" id="WP_120700524.1">
    <property type="nucleotide sequence ID" value="NZ_RBDX01000014.1"/>
</dbReference>
<dbReference type="AlphaFoldDB" id="A0A3A9W2Z5"/>
<evidence type="ECO:0000313" key="3">
    <source>
        <dbReference type="EMBL" id="RKN13689.1"/>
    </source>
</evidence>
<gene>
    <name evidence="3" type="ORF">D7318_30695</name>
    <name evidence="2" type="ORF">D7319_17975</name>
</gene>
<dbReference type="Pfam" id="PF00106">
    <property type="entry name" value="adh_short"/>
    <property type="match status" value="1"/>
</dbReference>
<keyword evidence="4" id="KW-1185">Reference proteome</keyword>
<dbReference type="PANTHER" id="PTHR43157:SF31">
    <property type="entry name" value="PHOSPHATIDYLINOSITOL-GLYCAN BIOSYNTHESIS CLASS F PROTEIN"/>
    <property type="match status" value="1"/>
</dbReference>
<dbReference type="InterPro" id="IPR036291">
    <property type="entry name" value="NAD(P)-bd_dom_sf"/>
</dbReference>
<evidence type="ECO:0000313" key="5">
    <source>
        <dbReference type="Proteomes" id="UP000275024"/>
    </source>
</evidence>
<dbReference type="Gene3D" id="3.40.50.720">
    <property type="entry name" value="NAD(P)-binding Rossmann-like Domain"/>
    <property type="match status" value="1"/>
</dbReference>
<evidence type="ECO:0000313" key="2">
    <source>
        <dbReference type="EMBL" id="RKN07558.1"/>
    </source>
</evidence>
<protein>
    <submittedName>
        <fullName evidence="2">SDR family NAD(P)-dependent oxidoreductase</fullName>
    </submittedName>
</protein>
<name>A0A3A9W2Z5_9ACTN</name>
<organism evidence="2 5">
    <name type="scientific">Streptomyces radicis</name>
    <dbReference type="NCBI Taxonomy" id="1750517"/>
    <lineage>
        <taxon>Bacteria</taxon>
        <taxon>Bacillati</taxon>
        <taxon>Actinomycetota</taxon>
        <taxon>Actinomycetes</taxon>
        <taxon>Kitasatosporales</taxon>
        <taxon>Streptomycetaceae</taxon>
        <taxon>Streptomyces</taxon>
    </lineage>
</organism>
<keyword evidence="1" id="KW-0560">Oxidoreductase</keyword>
<reference evidence="4 5" key="1">
    <citation type="submission" date="2018-09" db="EMBL/GenBank/DDBJ databases">
        <title>Streptomyces sp. nov. DS1-2, an endophytic actinomycete isolated from roots of Dendrobium scabrilingue.</title>
        <authorList>
            <person name="Kuncharoen N."/>
            <person name="Kudo T."/>
            <person name="Ohkuma M."/>
            <person name="Yuki M."/>
            <person name="Tanasupawat S."/>
        </authorList>
    </citation>
    <scope>NUCLEOTIDE SEQUENCE [LARGE SCALE GENOMIC DNA]</scope>
    <source>
        <strain evidence="2 5">AZ1-7</strain>
        <strain evidence="3 4">DS1-2</strain>
    </source>
</reference>
<dbReference type="Proteomes" id="UP000275024">
    <property type="component" value="Unassembled WGS sequence"/>
</dbReference>
<dbReference type="PANTHER" id="PTHR43157">
    <property type="entry name" value="PHOSPHATIDYLINOSITOL-GLYCAN BIOSYNTHESIS CLASS F PROTEIN-RELATED"/>
    <property type="match status" value="1"/>
</dbReference>
<evidence type="ECO:0000313" key="4">
    <source>
        <dbReference type="Proteomes" id="UP000268652"/>
    </source>
</evidence>
<proteinExistence type="predicted"/>
<dbReference type="PRINTS" id="PR00081">
    <property type="entry name" value="GDHRDH"/>
</dbReference>
<accession>A0A3A9W2Z5</accession>
<sequence length="277" mass="29098">MTGSPTILITGATDGLGLALAEDLAARGADLILHGRSPARLERAADRCAASGGARPRTVTADFADLGQVRDMAARVRASTDRLHVLVNNAGIGAGAPEGRTRGTSADGHELRFAVNHLAGFLLTLELLPLLRASAPARVVHVASIGQHPIDFDDLMLERSYSGTRAYGQSKLAQIMGGLHLAALVPAAEVTVNSLHPATFMPTKIVLAEVGHSVDTLDEGVAATRRLAIDPAMAGITGRFHDRAREARAHAQAYDSEARTRLWRTSARLTGAPPPAL</sequence>
<dbReference type="GO" id="GO:0016491">
    <property type="term" value="F:oxidoreductase activity"/>
    <property type="evidence" value="ECO:0007669"/>
    <property type="project" value="UniProtKB-KW"/>
</dbReference>
<dbReference type="OrthoDB" id="3237043at2"/>
<dbReference type="EMBL" id="RBDX01000014">
    <property type="protein sequence ID" value="RKN07558.1"/>
    <property type="molecule type" value="Genomic_DNA"/>
</dbReference>
<dbReference type="EMBL" id="RBDY01000044">
    <property type="protein sequence ID" value="RKN13689.1"/>
    <property type="molecule type" value="Genomic_DNA"/>
</dbReference>
<dbReference type="InterPro" id="IPR002347">
    <property type="entry name" value="SDR_fam"/>
</dbReference>
<evidence type="ECO:0000256" key="1">
    <source>
        <dbReference type="ARBA" id="ARBA00023002"/>
    </source>
</evidence>
<dbReference type="Proteomes" id="UP000268652">
    <property type="component" value="Unassembled WGS sequence"/>
</dbReference>
<comment type="caution">
    <text evidence="2">The sequence shown here is derived from an EMBL/GenBank/DDBJ whole genome shotgun (WGS) entry which is preliminary data.</text>
</comment>
<dbReference type="SUPFAM" id="SSF51735">
    <property type="entry name" value="NAD(P)-binding Rossmann-fold domains"/>
    <property type="match status" value="1"/>
</dbReference>